<dbReference type="GO" id="GO:0032040">
    <property type="term" value="C:small-subunit processome"/>
    <property type="evidence" value="ECO:0007669"/>
    <property type="project" value="TreeGrafter"/>
</dbReference>
<dbReference type="GO" id="GO:0000462">
    <property type="term" value="P:maturation of SSU-rRNA from tricistronic rRNA transcript (SSU-rRNA, 5.8S rRNA, LSU-rRNA)"/>
    <property type="evidence" value="ECO:0007669"/>
    <property type="project" value="TreeGrafter"/>
</dbReference>
<comment type="subcellular location">
    <subcellularLocation>
        <location evidence="1 8">Nucleus</location>
        <location evidence="1 8">Nucleolus</location>
    </subcellularLocation>
</comment>
<dbReference type="Pfam" id="PF23243">
    <property type="entry name" value="HEAT_HEATR1"/>
    <property type="match status" value="1"/>
</dbReference>
<dbReference type="STRING" id="599839.J4I982"/>
<evidence type="ECO:0000256" key="2">
    <source>
        <dbReference type="ARBA" id="ARBA00010559"/>
    </source>
</evidence>
<dbReference type="HOGENOM" id="CLU_001128_0_0_1"/>
<evidence type="ECO:0000256" key="7">
    <source>
        <dbReference type="ARBA" id="ARBA00023274"/>
    </source>
</evidence>
<comment type="similarity">
    <text evidence="2 8">Belongs to the HEATR1/UTP10 family.</text>
</comment>
<evidence type="ECO:0000256" key="8">
    <source>
        <dbReference type="RuleBase" id="RU367065"/>
    </source>
</evidence>
<dbReference type="SMART" id="SM01036">
    <property type="entry name" value="BP28CT"/>
    <property type="match status" value="1"/>
</dbReference>
<dbReference type="GO" id="GO:0034455">
    <property type="term" value="C:t-UTP complex"/>
    <property type="evidence" value="ECO:0007669"/>
    <property type="project" value="TreeGrafter"/>
</dbReference>
<gene>
    <name evidence="11" type="ORF">FIBRA_02746</name>
</gene>
<protein>
    <recommendedName>
        <fullName evidence="3 8">U3 small nucleolar RNA-associated protein 10</fullName>
    </recommendedName>
</protein>
<dbReference type="InterPro" id="IPR016024">
    <property type="entry name" value="ARM-type_fold"/>
</dbReference>
<comment type="function">
    <text evidence="8">Involved in nucleolar processing of pre-18S ribosomal RNA.</text>
</comment>
<dbReference type="GeneID" id="24095617"/>
<keyword evidence="4 8" id="KW-0690">Ribosome biogenesis</keyword>
<dbReference type="Pfam" id="PF12397">
    <property type="entry name" value="U3snoRNP10"/>
    <property type="match status" value="1"/>
</dbReference>
<dbReference type="EMBL" id="HE797000">
    <property type="protein sequence ID" value="CCM00706.1"/>
    <property type="molecule type" value="Genomic_DNA"/>
</dbReference>
<accession>J4I982</accession>
<evidence type="ECO:0000313" key="11">
    <source>
        <dbReference type="EMBL" id="CCM00706.1"/>
    </source>
</evidence>
<proteinExistence type="inferred from homology"/>
<feature type="region of interest" description="Disordered" evidence="9">
    <location>
        <begin position="1185"/>
        <end position="1209"/>
    </location>
</feature>
<organism evidence="11 12">
    <name type="scientific">Fibroporia radiculosa</name>
    <dbReference type="NCBI Taxonomy" id="599839"/>
    <lineage>
        <taxon>Eukaryota</taxon>
        <taxon>Fungi</taxon>
        <taxon>Dikarya</taxon>
        <taxon>Basidiomycota</taxon>
        <taxon>Agaricomycotina</taxon>
        <taxon>Agaricomycetes</taxon>
        <taxon>Polyporales</taxon>
        <taxon>Fibroporiaceae</taxon>
        <taxon>Fibroporia</taxon>
    </lineage>
</organism>
<keyword evidence="5 8" id="KW-0698">rRNA processing</keyword>
<evidence type="ECO:0000256" key="3">
    <source>
        <dbReference type="ARBA" id="ARBA00015399"/>
    </source>
</evidence>
<evidence type="ECO:0000313" key="12">
    <source>
        <dbReference type="Proteomes" id="UP000006352"/>
    </source>
</evidence>
<dbReference type="InterPro" id="IPR040191">
    <property type="entry name" value="UTP10"/>
</dbReference>
<evidence type="ECO:0000256" key="5">
    <source>
        <dbReference type="ARBA" id="ARBA00022552"/>
    </source>
</evidence>
<dbReference type="SUPFAM" id="SSF48371">
    <property type="entry name" value="ARM repeat"/>
    <property type="match status" value="2"/>
</dbReference>
<dbReference type="Proteomes" id="UP000006352">
    <property type="component" value="Unassembled WGS sequence"/>
</dbReference>
<evidence type="ECO:0000256" key="6">
    <source>
        <dbReference type="ARBA" id="ARBA00023242"/>
    </source>
</evidence>
<dbReference type="RefSeq" id="XP_012179989.1">
    <property type="nucleotide sequence ID" value="XM_012324599.1"/>
</dbReference>
<keyword evidence="6 8" id="KW-0539">Nucleus</keyword>
<dbReference type="InterPro" id="IPR056473">
    <property type="entry name" value="HEAT_Utp10/HEAT1"/>
</dbReference>
<reference evidence="11 12" key="1">
    <citation type="journal article" date="2012" name="Appl. Environ. Microbiol.">
        <title>Short-read sequencing for genomic analysis of the brown rot fungus Fibroporia radiculosa.</title>
        <authorList>
            <person name="Tang J.D."/>
            <person name="Perkins A.D."/>
            <person name="Sonstegard T.S."/>
            <person name="Schroeder S.G."/>
            <person name="Burgess S.C."/>
            <person name="Diehl S.V."/>
        </authorList>
    </citation>
    <scope>NUCLEOTIDE SEQUENCE [LARGE SCALE GENOMIC DNA]</scope>
    <source>
        <strain evidence="11 12">TFFH 294</strain>
    </source>
</reference>
<evidence type="ECO:0000259" key="10">
    <source>
        <dbReference type="SMART" id="SM01036"/>
    </source>
</evidence>
<dbReference type="InterPro" id="IPR022125">
    <property type="entry name" value="U3snoRNP10_N"/>
</dbReference>
<dbReference type="PANTHER" id="PTHR13457:SF1">
    <property type="entry name" value="HEAT REPEAT-CONTAINING PROTEIN 1"/>
    <property type="match status" value="1"/>
</dbReference>
<feature type="domain" description="BP28 C-terminal" evidence="10">
    <location>
        <begin position="1819"/>
        <end position="1957"/>
    </location>
</feature>
<dbReference type="OrthoDB" id="31183at2759"/>
<evidence type="ECO:0000256" key="9">
    <source>
        <dbReference type="SAM" id="MobiDB-lite"/>
    </source>
</evidence>
<sequence length="2085" mass="230896">MVSSLATQLAKGTSLNASLLVDRTRRKAAASYLFSAKEAQQHDLDTVYALGVSGFLQLKALEPSLGVFEKTLFSDAAKARDRTLESVDVNKELDQELASFLPLLGPYLLDSPTGKVLEWLVRRFRVNEFNVLEMLALFLPYHESPHFVKMMTILHMADQSPFRFLIACKTTATPLPRSTLITEMLKNSDLSRFVANLLPSTLKTGGLGAHKTLVMFHTSVLLDFIARNSDPDEGTMGYLLPAALEPTQLGSETAAKHFVDAEGIEKLGSLLILAALSQKCRLTSKTMKAVLVAIASCTTRCSAKQFVRTLLCICAPQDEMDKFPRSLVKAFLTIPEIDVELEESLDWVGSDKLLNPLMAGLMIQFAKERSVRLFASILAFKNISTSTIRRSVSLLLDKLIEKDDESTPVILEAKKLLSTLQQRHSQTIQSVCSEAINQDESKRDAIEQLVLSISIPLSGSSGSGDAQKPDLVVASVSADAQVRAIATRDLLNALSNPDTPSTELDTIKTSLRLRVQDTDPTVIEALYAKPADIVPVLMTDAAAYILSVSEAIRNPGSSHRSVVLLHLSFMAKHVFSYLRGTQSSLADCVVHDLFFPNILYSKPKQTTASELWGIIEEAENDRENLMGIGQHVLLGGCVDAIRWEEGRNDRGARGDDGHRNVQLLSRINLAIAAKMADNILSSDDYSNLLAFLLKRLQDPNPHSRALAYLIARALLSRLSGEHQLNAAHQMLQAMQLDSLEVMGDFMGDVNDIHAFLHDTSLGTAVVLKPSSRNTTHRLQIALLAMLPKIHRPSGVKLNWLMPSVSLGSQGCDTRGTLYVQLMRAVYSLSNSSPRLPLLSTNLLRILFTNLADEALTFLAGVWLSPPGVTEVHKEMRDHVILSALGHAKAFLEAHIAAEHWLDFQTILPAVLVIVQHANLRVREAALRVIAIITHLSLSKNIFAVYAFDTIYGDDSGALQYADLTDLRRYFHSLGETHDHLVQDANYLKVFHQQNLTAIKSDNKKNAGYKRRILCYLLSHVNACNLPIAKQLLLKSLETTTSEVKCEMLLPTIESMFDKTLMVTELETAVSQALELATLIVSSFDASAVANLNDISRNTWSIYERTLRVCFSSKNMDSLRSILRDNLQRGLFSKLSADRKIDLCRLLLDISIQDVTATTECKQLLSEVLVDVTIMIRLLTLFQPTSDGSTEPAQKRARLESTEEDGSQSTTPYLSLLAEVLAARPLPSSLELIACLLETLNKAAHDASVQPADRNYIEQLLMSAVDNAVGSIRADSDVPPNAVRVDVLVELIRTSENPQTFHQALLLMAGLARLAPDAVLHNIMPIFTFMGSNVFHRDDAYSFRVVQKTIESTVPVMTASLKSMYTTKLDLYIGSREFLRIFTDASNHIPRHRRAKFFSHLVDVLGPSDFFAPICMLLIDRVSNRVVRQNAQDAHASLILPLTAFQHYSIQDHFVLLIEVLHEVQRLSNQTSSSNPDTTFLATATDDDQSHQASPLWRRRALALLLFCHHHLKELPAKSSAKELQGQSLTSELLSHLLKIAVTNAQDESRNEISVAARNVMNSALQIMPASDFISGVLTMISTENAKIQSGALELLGERLTAVSDPIRRESTSVMIQIVERTRQIITSTAEESVLSTTFQALRAISTTMCPGEEGILMTIVPLVLENMQARRNMSVTLSLLLSFCSSFGPRIIPHIKTIVWQCVAFIRECMRVDGADNSPAIALNALQSLLTSVPTFWGEKDLVQVIDLYIEFRTASSKAESTFLEPVVKTMANRVPSTVLLPALGGIWTSLNASGLVNDQYKRLGYFNLLKRAIRASNRPIILENLRHVFKIFQDAFEINAASGNADTEPELISSFLELVVKLNENAFKPLLRKLSDWAFSDENSDIATARAAVFCRTYAALLDYFKALMVPYMMFLWPPLLKVLDDYCTGNRQGQPLWVSVLEVLAKTLAHDEGAFWRHDKLQQLVNSIVKQLPVCIESQQVDGRSTLADCLVATMEVIHDDALLKTMNIDILMHTRSENAKLRLYSLTCSKALWKAHGGKLLGFASETTPFIAECAEDENDSVVREAHGLKDAVEMVVGKLNV</sequence>
<dbReference type="GO" id="GO:0030515">
    <property type="term" value="F:snoRNA binding"/>
    <property type="evidence" value="ECO:0007669"/>
    <property type="project" value="TreeGrafter"/>
</dbReference>
<dbReference type="GO" id="GO:0030686">
    <property type="term" value="C:90S preribosome"/>
    <property type="evidence" value="ECO:0007669"/>
    <property type="project" value="TreeGrafter"/>
</dbReference>
<dbReference type="InParanoid" id="J4I982"/>
<comment type="subunit">
    <text evidence="8">Component of the ribosomal small subunit (SSU) processome.</text>
</comment>
<keyword evidence="12" id="KW-1185">Reference proteome</keyword>
<dbReference type="InterPro" id="IPR012954">
    <property type="entry name" value="BP28_C_dom"/>
</dbReference>
<dbReference type="Pfam" id="PF08146">
    <property type="entry name" value="BP28CT"/>
    <property type="match status" value="1"/>
</dbReference>
<dbReference type="PANTHER" id="PTHR13457">
    <property type="entry name" value="BAP28"/>
    <property type="match status" value="1"/>
</dbReference>
<dbReference type="GO" id="GO:0045943">
    <property type="term" value="P:positive regulation of transcription by RNA polymerase I"/>
    <property type="evidence" value="ECO:0007669"/>
    <property type="project" value="TreeGrafter"/>
</dbReference>
<dbReference type="FunCoup" id="J4I982">
    <property type="interactions" value="612"/>
</dbReference>
<evidence type="ECO:0000256" key="4">
    <source>
        <dbReference type="ARBA" id="ARBA00022517"/>
    </source>
</evidence>
<name>J4I982_9APHY</name>
<evidence type="ECO:0000256" key="1">
    <source>
        <dbReference type="ARBA" id="ARBA00004604"/>
    </source>
</evidence>
<keyword evidence="7 8" id="KW-0687">Ribonucleoprotein</keyword>